<evidence type="ECO:0000256" key="1">
    <source>
        <dbReference type="PROSITE-ProRule" id="PRU00176"/>
    </source>
</evidence>
<dbReference type="GO" id="GO:0003723">
    <property type="term" value="F:RNA binding"/>
    <property type="evidence" value="ECO:0007669"/>
    <property type="project" value="UniProtKB-UniRule"/>
</dbReference>
<keyword evidence="1" id="KW-0694">RNA-binding</keyword>
<dbReference type="InterPro" id="IPR039780">
    <property type="entry name" value="Mot2"/>
</dbReference>
<dbReference type="Pfam" id="PF14570">
    <property type="entry name" value="zf-RING_4"/>
    <property type="match status" value="2"/>
</dbReference>
<dbReference type="FunFam" id="3.30.70.330:FF:000161">
    <property type="entry name" value="RNA binding (RRM/RBD/RNP motifs) family protein"/>
    <property type="match status" value="1"/>
</dbReference>
<dbReference type="Gene3D" id="3.30.40.10">
    <property type="entry name" value="Zinc/RING finger domain, C3HC4 (zinc finger)"/>
    <property type="match status" value="1"/>
</dbReference>
<accession>A0A8X8Z4P2</accession>
<dbReference type="InterPro" id="IPR012677">
    <property type="entry name" value="Nucleotide-bd_a/b_plait_sf"/>
</dbReference>
<dbReference type="PANTHER" id="PTHR12603:SF10">
    <property type="entry name" value="TRANSCRIPTION FACTOR C2H2 FAMILY"/>
    <property type="match status" value="1"/>
</dbReference>
<organism evidence="4">
    <name type="scientific">Salvia splendens</name>
    <name type="common">Scarlet sage</name>
    <dbReference type="NCBI Taxonomy" id="180675"/>
    <lineage>
        <taxon>Eukaryota</taxon>
        <taxon>Viridiplantae</taxon>
        <taxon>Streptophyta</taxon>
        <taxon>Embryophyta</taxon>
        <taxon>Tracheophyta</taxon>
        <taxon>Spermatophyta</taxon>
        <taxon>Magnoliopsida</taxon>
        <taxon>eudicotyledons</taxon>
        <taxon>Gunneridae</taxon>
        <taxon>Pentapetalae</taxon>
        <taxon>asterids</taxon>
        <taxon>lamiids</taxon>
        <taxon>Lamiales</taxon>
        <taxon>Lamiaceae</taxon>
        <taxon>Nepetoideae</taxon>
        <taxon>Mentheae</taxon>
        <taxon>Salviinae</taxon>
        <taxon>Salvia</taxon>
        <taxon>Salvia subgen. Calosphace</taxon>
        <taxon>core Calosphace</taxon>
    </lineage>
</organism>
<dbReference type="InterPro" id="IPR013083">
    <property type="entry name" value="Znf_RING/FYVE/PHD"/>
</dbReference>
<dbReference type="InterPro" id="IPR000504">
    <property type="entry name" value="RRM_dom"/>
</dbReference>
<comment type="caution">
    <text evidence="4">The sequence shown here is derived from an EMBL/GenBank/DDBJ whole genome shotgun (WGS) entry which is preliminary data.</text>
</comment>
<proteinExistence type="predicted"/>
<dbReference type="SMART" id="SM00361">
    <property type="entry name" value="RRM_1"/>
    <property type="match status" value="1"/>
</dbReference>
<dbReference type="GO" id="GO:0004842">
    <property type="term" value="F:ubiquitin-protein transferase activity"/>
    <property type="evidence" value="ECO:0007669"/>
    <property type="project" value="InterPro"/>
</dbReference>
<evidence type="ECO:0000256" key="2">
    <source>
        <dbReference type="SAM" id="MobiDB-lite"/>
    </source>
</evidence>
<dbReference type="EMBL" id="PNBA02000019">
    <property type="protein sequence ID" value="KAG6391052.1"/>
    <property type="molecule type" value="Genomic_DNA"/>
</dbReference>
<dbReference type="Proteomes" id="UP000298416">
    <property type="component" value="Unassembled WGS sequence"/>
</dbReference>
<evidence type="ECO:0000259" key="3">
    <source>
        <dbReference type="PROSITE" id="PS50102"/>
    </source>
</evidence>
<dbReference type="InterPro" id="IPR003954">
    <property type="entry name" value="RRM_euk-type"/>
</dbReference>
<dbReference type="PROSITE" id="PS50102">
    <property type="entry name" value="RRM"/>
    <property type="match status" value="1"/>
</dbReference>
<feature type="region of interest" description="Disordered" evidence="2">
    <location>
        <begin position="298"/>
        <end position="336"/>
    </location>
</feature>
<dbReference type="InterPro" id="IPR034261">
    <property type="entry name" value="CNOT4_RRM"/>
</dbReference>
<dbReference type="AlphaFoldDB" id="A0A8X8Z4P2"/>
<dbReference type="SUPFAM" id="SSF54928">
    <property type="entry name" value="RNA-binding domain, RBD"/>
    <property type="match status" value="1"/>
</dbReference>
<reference evidence="4" key="1">
    <citation type="submission" date="2018-01" db="EMBL/GenBank/DDBJ databases">
        <authorList>
            <person name="Mao J.F."/>
        </authorList>
    </citation>
    <scope>NUCLEOTIDE SEQUENCE</scope>
    <source>
        <strain evidence="4">Huo1</strain>
        <tissue evidence="4">Leaf</tissue>
    </source>
</reference>
<feature type="compositionally biased region" description="Polar residues" evidence="2">
    <location>
        <begin position="298"/>
        <end position="313"/>
    </location>
</feature>
<gene>
    <name evidence="4" type="ORF">SASPL_148800</name>
</gene>
<dbReference type="Pfam" id="PF00076">
    <property type="entry name" value="RRM_1"/>
    <property type="match status" value="1"/>
</dbReference>
<dbReference type="GO" id="GO:0016567">
    <property type="term" value="P:protein ubiquitination"/>
    <property type="evidence" value="ECO:0007669"/>
    <property type="project" value="TreeGrafter"/>
</dbReference>
<dbReference type="InterPro" id="IPR039515">
    <property type="entry name" value="NOT4_mRING-HC-C4C4"/>
</dbReference>
<dbReference type="InterPro" id="IPR035979">
    <property type="entry name" value="RBD_domain_sf"/>
</dbReference>
<dbReference type="Gene3D" id="3.30.70.330">
    <property type="match status" value="1"/>
</dbReference>
<dbReference type="PANTHER" id="PTHR12603">
    <property type="entry name" value="CCR4-NOT TRANSCRIPTION COMPLEX RELATED"/>
    <property type="match status" value="1"/>
</dbReference>
<dbReference type="GO" id="GO:0030014">
    <property type="term" value="C:CCR4-NOT complex"/>
    <property type="evidence" value="ECO:0007669"/>
    <property type="project" value="InterPro"/>
</dbReference>
<protein>
    <recommendedName>
        <fullName evidence="3">RRM domain-containing protein</fullName>
    </recommendedName>
</protein>
<dbReference type="CDD" id="cd12438">
    <property type="entry name" value="RRM_CNOT4"/>
    <property type="match status" value="1"/>
</dbReference>
<reference evidence="4" key="2">
    <citation type="submission" date="2020-08" db="EMBL/GenBank/DDBJ databases">
        <title>Plant Genome Project.</title>
        <authorList>
            <person name="Zhang R.-G."/>
        </authorList>
    </citation>
    <scope>NUCLEOTIDE SEQUENCE</scope>
    <source>
        <strain evidence="4">Huo1</strain>
        <tissue evidence="4">Leaf</tissue>
    </source>
</reference>
<evidence type="ECO:0000313" key="5">
    <source>
        <dbReference type="Proteomes" id="UP000298416"/>
    </source>
</evidence>
<evidence type="ECO:0000313" key="4">
    <source>
        <dbReference type="EMBL" id="KAG6391052.1"/>
    </source>
</evidence>
<feature type="domain" description="RRM" evidence="3">
    <location>
        <begin position="140"/>
        <end position="226"/>
    </location>
</feature>
<sequence length="863" mass="94582">MSNEEEKKCPLCAEEMDWTDQQFMPCKCGYQLAGFVDYVISYAFDFENLWTFNMRQLQRLLQICVWCWHHIIDMADKDATEGRCPACRTIYEKEKIVAMQANCERSMSKVSNRKTKQPKAKPKATEVKKDLTNIRVIQRKMAYVIGLPLSLADEDLLLRNDYFGQYGKVTKVSLSRTAGGAIQQFINDTCSVYITYAKEEEALRCIQSVHGFVLEGRFLRASFGTAKYCHAWLKNMPCNNPACLYLHSIGADEDSFGKDEVAAVHTRSRVQQIVGAANNVIKRSGTVLPPPLDDVHISSNTFSDKSTTRSSISDGAHGSGDSTSDVHPCKDKEGPIALPQKMSSFVDIVGRSGSAAPEKDGTNPEDRRILDLCSELSSITVGGEMLAEASYSVPSLFKVPSSDHGANGFINSAEKPLGGDSLSHSHRYKGTCGSSHGASFLHPFCTSHDLEDSDGGALHRKAPSLTGFTLDHNPVNIQDNEASLPIRCVNSISNDSCQEMKFQNSAKSDRIYRSSQSFSNEEIVEHLRRIDNDNLHNDDQNSVSDAVKSSIISNIMSIDFDSCEDSLGMPNGLSRLLDETEVLGGSSWSSLNSDQSGYSFSKQDGFASQVAASILPEYGDIKEPYLCKPQFPVNRAHSLAPPGFTMPSRDPPPGFSNCEKTGSLPRPSGGRLDNTCSFSSTLFQPSTCFNDADFFDPAVLPCGKSNQTNGFQNTMFEARPSGTHGLNAFEDESRFLLMMQQSASACQDSNFSHIFAPQIQPSQQGLSFVGGQNGMTGLNDVYGLSSRLPDENQNHGPSFFTQMEKYGNGHGSNSNGFDGLQHKGESGLAEVQRNERLGANYFPGYGGDLMFSSGDVYTKVFGL</sequence>
<dbReference type="CDD" id="cd16618">
    <property type="entry name" value="mRING-HC-C4C4_CNOT4"/>
    <property type="match status" value="1"/>
</dbReference>
<feature type="region of interest" description="Disordered" evidence="2">
    <location>
        <begin position="638"/>
        <end position="670"/>
    </location>
</feature>
<keyword evidence="5" id="KW-1185">Reference proteome</keyword>
<name>A0A8X8Z4P2_SALSN</name>